<evidence type="ECO:0000256" key="6">
    <source>
        <dbReference type="SAM" id="MobiDB-lite"/>
    </source>
</evidence>
<dbReference type="EMBL" id="CAJVPL010000238">
    <property type="protein sequence ID" value="CAG8470871.1"/>
    <property type="molecule type" value="Genomic_DNA"/>
</dbReference>
<comment type="subcellular location">
    <subcellularLocation>
        <location evidence="1">Nucleus</location>
        <location evidence="1">Nucleolus</location>
    </subcellularLocation>
</comment>
<evidence type="ECO:0000256" key="2">
    <source>
        <dbReference type="ARBA" id="ARBA00005264"/>
    </source>
</evidence>
<dbReference type="GO" id="GO:0030686">
    <property type="term" value="C:90S preribosome"/>
    <property type="evidence" value="ECO:0007669"/>
    <property type="project" value="TreeGrafter"/>
</dbReference>
<evidence type="ECO:0000313" key="10">
    <source>
        <dbReference type="EMBL" id="CAG8470871.1"/>
    </source>
</evidence>
<feature type="domain" description="NUC153" evidence="7">
    <location>
        <begin position="495"/>
        <end position="522"/>
    </location>
</feature>
<evidence type="ECO:0000256" key="5">
    <source>
        <dbReference type="ARBA" id="ARBA00023242"/>
    </source>
</evidence>
<dbReference type="SUPFAM" id="SSF50978">
    <property type="entry name" value="WD40 repeat-like"/>
    <property type="match status" value="1"/>
</dbReference>
<evidence type="ECO:0000256" key="4">
    <source>
        <dbReference type="ARBA" id="ARBA00022737"/>
    </source>
</evidence>
<dbReference type="PANTHER" id="PTHR14927:SF0">
    <property type="entry name" value="NUCLEOLAR PROTEIN 10"/>
    <property type="match status" value="1"/>
</dbReference>
<accession>A0A9N8VYK7</accession>
<dbReference type="InterPro" id="IPR056551">
    <property type="entry name" value="Beta-prop_NOL10_N"/>
</dbReference>
<evidence type="ECO:0000259" key="8">
    <source>
        <dbReference type="Pfam" id="PF23097"/>
    </source>
</evidence>
<dbReference type="GO" id="GO:0000462">
    <property type="term" value="P:maturation of SSU-rRNA from tricistronic rRNA transcript (SSU-rRNA, 5.8S rRNA, LSU-rRNA)"/>
    <property type="evidence" value="ECO:0007669"/>
    <property type="project" value="TreeGrafter"/>
</dbReference>
<evidence type="ECO:0000259" key="9">
    <source>
        <dbReference type="Pfam" id="PF23098"/>
    </source>
</evidence>
<dbReference type="Pfam" id="PF23097">
    <property type="entry name" value="NOL10_2nd"/>
    <property type="match status" value="1"/>
</dbReference>
<feature type="domain" description="Nucleolar protein 10-like N-terminal" evidence="9">
    <location>
        <begin position="3"/>
        <end position="380"/>
    </location>
</feature>
<dbReference type="Pfam" id="PF23098">
    <property type="entry name" value="Beta-prop_NOL10_N"/>
    <property type="match status" value="1"/>
</dbReference>
<gene>
    <name evidence="10" type="ORF">AGERDE_LOCUS2732</name>
</gene>
<dbReference type="InterPro" id="IPR012580">
    <property type="entry name" value="NUC153"/>
</dbReference>
<comment type="similarity">
    <text evidence="2">Belongs to the WD repeat NOL10/ENP2 family.</text>
</comment>
<proteinExistence type="inferred from homology"/>
<dbReference type="GO" id="GO:0032040">
    <property type="term" value="C:small-subunit processome"/>
    <property type="evidence" value="ECO:0007669"/>
    <property type="project" value="TreeGrafter"/>
</dbReference>
<dbReference type="Proteomes" id="UP000789831">
    <property type="component" value="Unassembled WGS sequence"/>
</dbReference>
<dbReference type="Pfam" id="PF08159">
    <property type="entry name" value="NUC153"/>
    <property type="match status" value="1"/>
</dbReference>
<name>A0A9N8VYK7_9GLOM</name>
<feature type="domain" description="Nucleolar protein 10-like second" evidence="8">
    <location>
        <begin position="385"/>
        <end position="433"/>
    </location>
</feature>
<feature type="compositionally biased region" description="Basic and acidic residues" evidence="6">
    <location>
        <begin position="606"/>
        <end position="620"/>
    </location>
</feature>
<evidence type="ECO:0000259" key="7">
    <source>
        <dbReference type="Pfam" id="PF08159"/>
    </source>
</evidence>
<protein>
    <submittedName>
        <fullName evidence="10">9636_t:CDS:1</fullName>
    </submittedName>
</protein>
<evidence type="ECO:0000313" key="11">
    <source>
        <dbReference type="Proteomes" id="UP000789831"/>
    </source>
</evidence>
<keyword evidence="4" id="KW-0677">Repeat</keyword>
<keyword evidence="5" id="KW-0539">Nucleus</keyword>
<dbReference type="Gene3D" id="2.130.10.10">
    <property type="entry name" value="YVTN repeat-like/Quinoprotein amine dehydrogenase"/>
    <property type="match status" value="2"/>
</dbReference>
<dbReference type="AlphaFoldDB" id="A0A9N8VYK7"/>
<comment type="caution">
    <text evidence="10">The sequence shown here is derived from an EMBL/GenBank/DDBJ whole genome shotgun (WGS) entry which is preliminary data.</text>
</comment>
<dbReference type="PANTHER" id="PTHR14927">
    <property type="entry name" value="NUCLEOLAR PROTEIN 10"/>
    <property type="match status" value="1"/>
</dbReference>
<dbReference type="InterPro" id="IPR036322">
    <property type="entry name" value="WD40_repeat_dom_sf"/>
</dbReference>
<dbReference type="InterPro" id="IPR056550">
    <property type="entry name" value="NOL10_2nd"/>
</dbReference>
<organism evidence="10 11">
    <name type="scientific">Ambispora gerdemannii</name>
    <dbReference type="NCBI Taxonomy" id="144530"/>
    <lineage>
        <taxon>Eukaryota</taxon>
        <taxon>Fungi</taxon>
        <taxon>Fungi incertae sedis</taxon>
        <taxon>Mucoromycota</taxon>
        <taxon>Glomeromycotina</taxon>
        <taxon>Glomeromycetes</taxon>
        <taxon>Archaeosporales</taxon>
        <taxon>Ambisporaceae</taxon>
        <taxon>Ambispora</taxon>
    </lineage>
</organism>
<evidence type="ECO:0000256" key="3">
    <source>
        <dbReference type="ARBA" id="ARBA00022574"/>
    </source>
</evidence>
<feature type="compositionally biased region" description="Polar residues" evidence="6">
    <location>
        <begin position="590"/>
        <end position="603"/>
    </location>
</feature>
<dbReference type="InterPro" id="IPR040382">
    <property type="entry name" value="NOL10/Enp2"/>
</dbReference>
<dbReference type="OrthoDB" id="273340at2759"/>
<keyword evidence="3" id="KW-0853">WD repeat</keyword>
<keyword evidence="11" id="KW-1185">Reference proteome</keyword>
<dbReference type="InterPro" id="IPR015943">
    <property type="entry name" value="WD40/YVTN_repeat-like_dom_sf"/>
</dbReference>
<feature type="region of interest" description="Disordered" evidence="6">
    <location>
        <begin position="525"/>
        <end position="697"/>
    </location>
</feature>
<evidence type="ECO:0000256" key="1">
    <source>
        <dbReference type="ARBA" id="ARBA00004604"/>
    </source>
</evidence>
<feature type="compositionally biased region" description="Acidic residues" evidence="6">
    <location>
        <begin position="545"/>
        <end position="554"/>
    </location>
</feature>
<reference evidence="10" key="1">
    <citation type="submission" date="2021-06" db="EMBL/GenBank/DDBJ databases">
        <authorList>
            <person name="Kallberg Y."/>
            <person name="Tangrot J."/>
            <person name="Rosling A."/>
        </authorList>
    </citation>
    <scope>NUCLEOTIDE SEQUENCE</scope>
    <source>
        <strain evidence="10">MT106</strain>
    </source>
</reference>
<sequence length="697" mass="79939">MVLQVTNPNNVKIYTVSGSGTRSIPDWLARRRKKTLKDDPEWRSRIELIQDFEFPEASIKVKTTADNKFVIATGVYKPQMRVFEFSETSMKFDRHTDAENINFITLSDDWTKSVLLQNDRTIEFHAQGGLHYKTRIPKFGRDLAYHFPTCDLLIAASSSEIYRLNLGQGRFLNSIMTDAVKGVNVNIINPAHQLFGFGTEDGTVEFWDPRSRSRVGLLTPQLSSSLGSENSVINAITTDIQITSMKFRDDGLGLAVGTSSGHILLYDIRSSSPWLVKDHQYGYPIKSVHWYNNAAGDKGRGKVISADCKIMKIWDRESGAHFTSVEPPNDINDVCVVPDSGLIFIANEGIQIGAYYIPSLGPAPRWCYFLDNLTEELEENPQENIYENYKFVTRKELTNLGLDHLIGTNLLKAYMHGFFIDLRLYEKAKLIVNPFAYAEYRQRVIKEKIEKERSSRIRVTKKLPKVNKELAGRLLEDEEKKKKKPNEMFVNPLKDNRFGQLFTNPDYQVDENSREFKLLHPSLSKKKNISDEDEDNYDNEKSESENSESDDDDSISSSRSEIDSDEDLITQLDKLRKVRPSSKLKDEPIRSSNTQSKKQINGNKSRKIEMRTFDSMDSNKAKASKQTFGDRLLRKKSRPEPYQINKVPFGGMEMSFKLEKKNKGQNGSRQENNSNDSNDNRRRNRRSASKNTFRGFR</sequence>